<evidence type="ECO:0000256" key="6">
    <source>
        <dbReference type="ARBA" id="ARBA00022840"/>
    </source>
</evidence>
<dbReference type="GO" id="GO:0003678">
    <property type="term" value="F:DNA helicase activity"/>
    <property type="evidence" value="ECO:0007669"/>
    <property type="project" value="TreeGrafter"/>
</dbReference>
<keyword evidence="8 9" id="KW-0234">DNA repair</keyword>
<gene>
    <name evidence="9 12" type="primary">mfd</name>
    <name evidence="12" type="ORF">COV74_06785</name>
</gene>
<dbReference type="EMBL" id="PCVY01000058">
    <property type="protein sequence ID" value="PIQ85871.1"/>
    <property type="molecule type" value="Genomic_DNA"/>
</dbReference>
<dbReference type="NCBIfam" id="TIGR00580">
    <property type="entry name" value="mfd"/>
    <property type="match status" value="1"/>
</dbReference>
<keyword evidence="1 9" id="KW-0963">Cytoplasm</keyword>
<protein>
    <recommendedName>
        <fullName evidence="9">Transcription-repair-coupling factor</fullName>
        <shortName evidence="9">TRCF</shortName>
        <ecNumber evidence="9">3.6.4.-</ecNumber>
    </recommendedName>
</protein>
<keyword evidence="4 9" id="KW-0378">Hydrolase</keyword>
<comment type="similarity">
    <text evidence="9">In the N-terminal section; belongs to the UvrB family.</text>
</comment>
<sequence>MEKLYKVVQGQTIEKDAFLAQLQALKYQEERSVEAPGEFAHRGAIVDIYPISYRAPIRIHFHFNTIESIRDFSPTDGKSLTAFEELFLLPVTGPFLKRSHRLRDQFETFEPLTELHDIRRGDYVVHFDYGVGKFLGSKMIEVTGTPKRHLAIEYADKEILYIPADAAVSLERYIGVGGRSPKLSKLNGKEWKRIKEKTRLALEGIARDMLKLQAKRHSKVGIIFKPNAEWEKEFAETFPFEETPDQLKAFQDVAKDMEGAKPMDRLICGDVGFGKTEVAIRAAFKAVINGKQVAFLAPTTILAEQHYVVLKRRMKAFAVRVELLSRFRSAKAQKTVVAQARTGAIDIVVGTHRLLSKDVAFKDLGLVVVDEEQRFGVKHKEKIKYFREMVDVLTLTATPIPRTLYISLMGVRDMSIINTPPKQRLPVSTEILEYDDHRVKQAIETELKRKGQVYFVHNRVQSIERVYHHLKKLLPDVTFGVAHGQMDPLQLEKVMTKFIDSKIDCLISTNIIESGLDIPNVNTILVNRADAFGLSDLYQLRGRVGRFQTERQAYAYFFVPKNWVMTQDAKKRFAAIERFSELGSGFKIAMEDLEIRGAGNILGAEQSGFIYEVGFDLYCRMLRKVVREQKAGMGAAAA</sequence>
<feature type="domain" description="Helicase ATP-binding" evidence="10">
    <location>
        <begin position="256"/>
        <end position="417"/>
    </location>
</feature>
<dbReference type="InterPro" id="IPR036101">
    <property type="entry name" value="CarD-like/TRCF_RID_sf"/>
</dbReference>
<dbReference type="Gene3D" id="3.40.50.300">
    <property type="entry name" value="P-loop containing nucleotide triphosphate hydrolases"/>
    <property type="match status" value="2"/>
</dbReference>
<keyword evidence="3 9" id="KW-0227">DNA damage</keyword>
<dbReference type="GO" id="GO:0003684">
    <property type="term" value="F:damaged DNA binding"/>
    <property type="evidence" value="ECO:0007669"/>
    <property type="project" value="InterPro"/>
</dbReference>
<comment type="subcellular location">
    <subcellularLocation>
        <location evidence="9">Cytoplasm</location>
    </subcellularLocation>
</comment>
<keyword evidence="2 9" id="KW-0547">Nucleotide-binding</keyword>
<keyword evidence="5" id="KW-0347">Helicase</keyword>
<evidence type="ECO:0000259" key="11">
    <source>
        <dbReference type="PROSITE" id="PS51194"/>
    </source>
</evidence>
<feature type="domain" description="Helicase C-terminal" evidence="11">
    <location>
        <begin position="438"/>
        <end position="594"/>
    </location>
</feature>
<organism evidence="12 13">
    <name type="scientific">Candidatus Abzuiibacterium crystallinum</name>
    <dbReference type="NCBI Taxonomy" id="1974748"/>
    <lineage>
        <taxon>Bacteria</taxon>
        <taxon>Pseudomonadati</taxon>
        <taxon>Candidatus Omnitrophota</taxon>
        <taxon>Candidatus Abzuiibacterium</taxon>
    </lineage>
</organism>
<dbReference type="CDD" id="cd17991">
    <property type="entry name" value="DEXHc_TRCF"/>
    <property type="match status" value="1"/>
</dbReference>
<evidence type="ECO:0000259" key="10">
    <source>
        <dbReference type="PROSITE" id="PS51192"/>
    </source>
</evidence>
<evidence type="ECO:0000256" key="4">
    <source>
        <dbReference type="ARBA" id="ARBA00022801"/>
    </source>
</evidence>
<dbReference type="Pfam" id="PF17757">
    <property type="entry name" value="UvrB_inter"/>
    <property type="match status" value="1"/>
</dbReference>
<dbReference type="InterPro" id="IPR014001">
    <property type="entry name" value="Helicase_ATP-bd"/>
</dbReference>
<evidence type="ECO:0000256" key="7">
    <source>
        <dbReference type="ARBA" id="ARBA00023125"/>
    </source>
</evidence>
<dbReference type="Proteomes" id="UP000230859">
    <property type="component" value="Unassembled WGS sequence"/>
</dbReference>
<dbReference type="Pfam" id="PF00270">
    <property type="entry name" value="DEAD"/>
    <property type="match status" value="1"/>
</dbReference>
<dbReference type="SMART" id="SM01058">
    <property type="entry name" value="CarD_TRCF"/>
    <property type="match status" value="1"/>
</dbReference>
<dbReference type="SUPFAM" id="SSF52540">
    <property type="entry name" value="P-loop containing nucleoside triphosphate hydrolases"/>
    <property type="match status" value="3"/>
</dbReference>
<name>A0A2H0LNC6_9BACT</name>
<dbReference type="PANTHER" id="PTHR47964:SF1">
    <property type="entry name" value="ATP-DEPENDENT DNA HELICASE HOMOLOG RECG, CHLOROPLASTIC"/>
    <property type="match status" value="1"/>
</dbReference>
<evidence type="ECO:0000256" key="5">
    <source>
        <dbReference type="ARBA" id="ARBA00022806"/>
    </source>
</evidence>
<dbReference type="InterPro" id="IPR001650">
    <property type="entry name" value="Helicase_C-like"/>
</dbReference>
<evidence type="ECO:0000256" key="3">
    <source>
        <dbReference type="ARBA" id="ARBA00022763"/>
    </source>
</evidence>
<dbReference type="PROSITE" id="PS51192">
    <property type="entry name" value="HELICASE_ATP_BIND_1"/>
    <property type="match status" value="1"/>
</dbReference>
<dbReference type="GO" id="GO:0006355">
    <property type="term" value="P:regulation of DNA-templated transcription"/>
    <property type="evidence" value="ECO:0007669"/>
    <property type="project" value="UniProtKB-UniRule"/>
</dbReference>
<evidence type="ECO:0000313" key="12">
    <source>
        <dbReference type="EMBL" id="PIQ85871.1"/>
    </source>
</evidence>
<evidence type="ECO:0000256" key="8">
    <source>
        <dbReference type="ARBA" id="ARBA00023204"/>
    </source>
</evidence>
<dbReference type="InterPro" id="IPR041471">
    <property type="entry name" value="UvrB_inter"/>
</dbReference>
<dbReference type="PROSITE" id="PS51194">
    <property type="entry name" value="HELICASE_CTER"/>
    <property type="match status" value="1"/>
</dbReference>
<dbReference type="GO" id="GO:0000716">
    <property type="term" value="P:transcription-coupled nucleotide-excision repair, DNA damage recognition"/>
    <property type="evidence" value="ECO:0007669"/>
    <property type="project" value="UniProtKB-UniRule"/>
</dbReference>
<dbReference type="AlphaFoldDB" id="A0A2H0LNC6"/>
<reference evidence="12 13" key="1">
    <citation type="submission" date="2017-09" db="EMBL/GenBank/DDBJ databases">
        <title>Depth-based differentiation of microbial function through sediment-hosted aquifers and enrichment of novel symbionts in the deep terrestrial subsurface.</title>
        <authorList>
            <person name="Probst A.J."/>
            <person name="Ladd B."/>
            <person name="Jarett J.K."/>
            <person name="Geller-Mcgrath D.E."/>
            <person name="Sieber C.M."/>
            <person name="Emerson J.B."/>
            <person name="Anantharaman K."/>
            <person name="Thomas B.C."/>
            <person name="Malmstrom R."/>
            <person name="Stieglmeier M."/>
            <person name="Klingl A."/>
            <person name="Woyke T."/>
            <person name="Ryan C.M."/>
            <person name="Banfield J.F."/>
        </authorList>
    </citation>
    <scope>NUCLEOTIDE SEQUENCE [LARGE SCALE GENOMIC DNA]</scope>
    <source>
        <strain evidence="12">CG11_big_fil_rev_8_21_14_0_20_45_26</strain>
    </source>
</reference>
<dbReference type="SUPFAM" id="SSF141259">
    <property type="entry name" value="CarD-like"/>
    <property type="match status" value="1"/>
</dbReference>
<dbReference type="GO" id="GO:0005524">
    <property type="term" value="F:ATP binding"/>
    <property type="evidence" value="ECO:0007669"/>
    <property type="project" value="UniProtKB-UniRule"/>
</dbReference>
<dbReference type="InterPro" id="IPR011545">
    <property type="entry name" value="DEAD/DEAH_box_helicase_dom"/>
</dbReference>
<dbReference type="InterPro" id="IPR003711">
    <property type="entry name" value="CarD-like/TRCF_RID"/>
</dbReference>
<comment type="caution">
    <text evidence="12">The sequence shown here is derived from an EMBL/GenBank/DDBJ whole genome shotgun (WGS) entry which is preliminary data.</text>
</comment>
<dbReference type="Gene3D" id="3.30.2060.10">
    <property type="entry name" value="Penicillin-binding protein 1b domain"/>
    <property type="match status" value="1"/>
</dbReference>
<accession>A0A2H0LNC6</accession>
<keyword evidence="7 9" id="KW-0238">DNA-binding</keyword>
<dbReference type="InterPro" id="IPR004576">
    <property type="entry name" value="Mfd"/>
</dbReference>
<evidence type="ECO:0000256" key="9">
    <source>
        <dbReference type="HAMAP-Rule" id="MF_00969"/>
    </source>
</evidence>
<evidence type="ECO:0000313" key="13">
    <source>
        <dbReference type="Proteomes" id="UP000230859"/>
    </source>
</evidence>
<dbReference type="Pfam" id="PF00271">
    <property type="entry name" value="Helicase_C"/>
    <property type="match status" value="1"/>
</dbReference>
<dbReference type="SMART" id="SM00490">
    <property type="entry name" value="HELICc"/>
    <property type="match status" value="1"/>
</dbReference>
<dbReference type="GO" id="GO:0005737">
    <property type="term" value="C:cytoplasm"/>
    <property type="evidence" value="ECO:0007669"/>
    <property type="project" value="UniProtKB-SubCell"/>
</dbReference>
<dbReference type="Gene3D" id="2.40.10.170">
    <property type="match status" value="1"/>
</dbReference>
<dbReference type="HAMAP" id="MF_00969">
    <property type="entry name" value="TRCF"/>
    <property type="match status" value="1"/>
</dbReference>
<evidence type="ECO:0000256" key="2">
    <source>
        <dbReference type="ARBA" id="ARBA00022741"/>
    </source>
</evidence>
<dbReference type="Pfam" id="PF02559">
    <property type="entry name" value="CarD_TRCF_RID"/>
    <property type="match status" value="1"/>
</dbReference>
<proteinExistence type="inferred from homology"/>
<dbReference type="InterPro" id="IPR047112">
    <property type="entry name" value="RecG/Mfd"/>
</dbReference>
<comment type="function">
    <text evidence="9">Couples transcription and DNA repair by recognizing RNA polymerase (RNAP) stalled at DNA lesions. Mediates ATP-dependent release of RNAP and its truncated transcript from the DNA, and recruitment of nucleotide excision repair machinery to the damaged site.</text>
</comment>
<dbReference type="SMART" id="SM00487">
    <property type="entry name" value="DEXDc"/>
    <property type="match status" value="1"/>
</dbReference>
<comment type="similarity">
    <text evidence="9">In the C-terminal section; belongs to the helicase family. RecG subfamily.</text>
</comment>
<evidence type="ECO:0000256" key="1">
    <source>
        <dbReference type="ARBA" id="ARBA00022490"/>
    </source>
</evidence>
<keyword evidence="6 9" id="KW-0067">ATP-binding</keyword>
<dbReference type="EC" id="3.6.4.-" evidence="9"/>
<dbReference type="InterPro" id="IPR027417">
    <property type="entry name" value="P-loop_NTPase"/>
</dbReference>
<dbReference type="GO" id="GO:0016787">
    <property type="term" value="F:hydrolase activity"/>
    <property type="evidence" value="ECO:0007669"/>
    <property type="project" value="UniProtKB-KW"/>
</dbReference>
<dbReference type="PANTHER" id="PTHR47964">
    <property type="entry name" value="ATP-DEPENDENT DNA HELICASE HOMOLOG RECG, CHLOROPLASTIC"/>
    <property type="match status" value="1"/>
</dbReference>